<keyword evidence="1" id="KW-0963">Cytoplasm</keyword>
<dbReference type="PANTHER" id="PTHR39190:SF1">
    <property type="entry name" value="FLAGELLAR ASSEMBLY FACTOR FLIW"/>
    <property type="match status" value="1"/>
</dbReference>
<keyword evidence="6" id="KW-1185">Reference proteome</keyword>
<dbReference type="Gene3D" id="2.30.290.10">
    <property type="entry name" value="BH3618-like"/>
    <property type="match status" value="1"/>
</dbReference>
<evidence type="ECO:0000256" key="3">
    <source>
        <dbReference type="ARBA" id="ARBA00022845"/>
    </source>
</evidence>
<dbReference type="InterPro" id="IPR024046">
    <property type="entry name" value="Flagellar_assmbl_FliW_dom_sf"/>
</dbReference>
<dbReference type="SUPFAM" id="SSF141457">
    <property type="entry name" value="BH3618-like"/>
    <property type="match status" value="1"/>
</dbReference>
<proteinExistence type="predicted"/>
<dbReference type="RefSeq" id="WP_114842131.1">
    <property type="nucleotide sequence ID" value="NZ_CP031219.1"/>
</dbReference>
<evidence type="ECO:0008006" key="7">
    <source>
        <dbReference type="Google" id="ProtNLM"/>
    </source>
</evidence>
<keyword evidence="2" id="KW-1005">Bacterial flagellum biogenesis</keyword>
<dbReference type="AlphaFoldDB" id="A0AAX2AF84"/>
<organism evidence="5 6">
    <name type="scientific">Malaciobacter mytili LMG 24559</name>
    <dbReference type="NCBI Taxonomy" id="1032238"/>
    <lineage>
        <taxon>Bacteria</taxon>
        <taxon>Pseudomonadati</taxon>
        <taxon>Campylobacterota</taxon>
        <taxon>Epsilonproteobacteria</taxon>
        <taxon>Campylobacterales</taxon>
        <taxon>Arcobacteraceae</taxon>
        <taxon>Malaciobacter</taxon>
    </lineage>
</organism>
<dbReference type="KEGG" id="amyt:AMYT_1713"/>
<dbReference type="GO" id="GO:0044780">
    <property type="term" value="P:bacterial-type flagellum assembly"/>
    <property type="evidence" value="ECO:0007669"/>
    <property type="project" value="InterPro"/>
</dbReference>
<sequence length="124" mass="14252">MEYEVVVTIDGFEEEKSFIFEKMDDFFSIIKGVETNSTIRLMSFGALKALNFELPQEFKTKLDIQNIEEISIYYVFVLQSATSENSLNTFAPIITNNRTKKMGQIHLDLKELGLEGLNDLLPNF</sequence>
<dbReference type="PANTHER" id="PTHR39190">
    <property type="entry name" value="FLAGELLAR ASSEMBLY FACTOR FLIW"/>
    <property type="match status" value="1"/>
</dbReference>
<dbReference type="Pfam" id="PF02623">
    <property type="entry name" value="FliW"/>
    <property type="match status" value="1"/>
</dbReference>
<name>A0AAX2AF84_9BACT</name>
<keyword evidence="4" id="KW-0143">Chaperone</keyword>
<dbReference type="EMBL" id="NXID01000023">
    <property type="protein sequence ID" value="RXK15684.1"/>
    <property type="molecule type" value="Genomic_DNA"/>
</dbReference>
<evidence type="ECO:0000256" key="4">
    <source>
        <dbReference type="ARBA" id="ARBA00023186"/>
    </source>
</evidence>
<gene>
    <name evidence="5" type="ORF">CP985_07175</name>
</gene>
<keyword evidence="3" id="KW-0810">Translation regulation</keyword>
<evidence type="ECO:0000313" key="5">
    <source>
        <dbReference type="EMBL" id="RXK15684.1"/>
    </source>
</evidence>
<reference evidence="5 6" key="1">
    <citation type="submission" date="2017-09" db="EMBL/GenBank/DDBJ databases">
        <title>Genomics of the genus Arcobacter.</title>
        <authorList>
            <person name="Perez-Cataluna A."/>
            <person name="Figueras M.J."/>
            <person name="Salas-Masso N."/>
        </authorList>
    </citation>
    <scope>NUCLEOTIDE SEQUENCE [LARGE SCALE GENOMIC DNA]</scope>
    <source>
        <strain evidence="5 6">CECT 7386</strain>
    </source>
</reference>
<evidence type="ECO:0000256" key="2">
    <source>
        <dbReference type="ARBA" id="ARBA00022795"/>
    </source>
</evidence>
<evidence type="ECO:0000256" key="1">
    <source>
        <dbReference type="ARBA" id="ARBA00022490"/>
    </source>
</evidence>
<accession>A0AAX2AF84</accession>
<protein>
    <recommendedName>
        <fullName evidence="7">Flagellin level sensor protein FliW</fullName>
    </recommendedName>
</protein>
<dbReference type="GO" id="GO:0006417">
    <property type="term" value="P:regulation of translation"/>
    <property type="evidence" value="ECO:0007669"/>
    <property type="project" value="UniProtKB-KW"/>
</dbReference>
<dbReference type="Proteomes" id="UP000290092">
    <property type="component" value="Unassembled WGS sequence"/>
</dbReference>
<comment type="caution">
    <text evidence="5">The sequence shown here is derived from an EMBL/GenBank/DDBJ whole genome shotgun (WGS) entry which is preliminary data.</text>
</comment>
<evidence type="ECO:0000313" key="6">
    <source>
        <dbReference type="Proteomes" id="UP000290092"/>
    </source>
</evidence>
<dbReference type="InterPro" id="IPR003775">
    <property type="entry name" value="Flagellar_assembly_factor_FliW"/>
</dbReference>